<evidence type="ECO:0000313" key="2">
    <source>
        <dbReference type="EMBL" id="VFQ44264.1"/>
    </source>
</evidence>
<accession>A0A4U8YLG2</accession>
<keyword evidence="3" id="KW-1185">Reference proteome</keyword>
<evidence type="ECO:0000313" key="3">
    <source>
        <dbReference type="Proteomes" id="UP000507962"/>
    </source>
</evidence>
<dbReference type="SUPFAM" id="SSF51556">
    <property type="entry name" value="Metallo-dependent hydrolases"/>
    <property type="match status" value="1"/>
</dbReference>
<dbReference type="Gene3D" id="2.30.40.10">
    <property type="entry name" value="Urease, subunit C, domain 1"/>
    <property type="match status" value="1"/>
</dbReference>
<gene>
    <name evidence="2" type="ORF">MSL71_19090</name>
</gene>
<dbReference type="Proteomes" id="UP000507962">
    <property type="component" value="Unassembled WGS sequence"/>
</dbReference>
<dbReference type="InterPro" id="IPR033932">
    <property type="entry name" value="YtcJ-like"/>
</dbReference>
<organism evidence="2 3">
    <name type="scientific">Desulfoluna butyratoxydans</name>
    <dbReference type="NCBI Taxonomy" id="231438"/>
    <lineage>
        <taxon>Bacteria</taxon>
        <taxon>Pseudomonadati</taxon>
        <taxon>Thermodesulfobacteriota</taxon>
        <taxon>Desulfobacteria</taxon>
        <taxon>Desulfobacterales</taxon>
        <taxon>Desulfolunaceae</taxon>
        <taxon>Desulfoluna</taxon>
    </lineage>
</organism>
<name>A0A4U8YLG2_9BACT</name>
<dbReference type="SUPFAM" id="SSF51338">
    <property type="entry name" value="Composite domain of metallo-dependent hydrolases"/>
    <property type="match status" value="1"/>
</dbReference>
<dbReference type="Pfam" id="PF07969">
    <property type="entry name" value="Amidohydro_3"/>
    <property type="match status" value="1"/>
</dbReference>
<keyword evidence="2" id="KW-0378">Hydrolase</keyword>
<proteinExistence type="predicted"/>
<dbReference type="AlphaFoldDB" id="A0A4U8YLG2"/>
<dbReference type="GO" id="GO:0016810">
    <property type="term" value="F:hydrolase activity, acting on carbon-nitrogen (but not peptide) bonds"/>
    <property type="evidence" value="ECO:0007669"/>
    <property type="project" value="InterPro"/>
</dbReference>
<dbReference type="PANTHER" id="PTHR22642">
    <property type="entry name" value="IMIDAZOLONEPROPIONASE"/>
    <property type="match status" value="1"/>
</dbReference>
<dbReference type="InterPro" id="IPR011059">
    <property type="entry name" value="Metal-dep_hydrolase_composite"/>
</dbReference>
<dbReference type="InterPro" id="IPR032466">
    <property type="entry name" value="Metal_Hydrolase"/>
</dbReference>
<dbReference type="Gene3D" id="3.10.310.70">
    <property type="match status" value="1"/>
</dbReference>
<evidence type="ECO:0000259" key="1">
    <source>
        <dbReference type="Pfam" id="PF07969"/>
    </source>
</evidence>
<reference evidence="2 3" key="1">
    <citation type="submission" date="2019-03" db="EMBL/GenBank/DDBJ databases">
        <authorList>
            <person name="Nijsse B."/>
        </authorList>
    </citation>
    <scope>NUCLEOTIDE SEQUENCE [LARGE SCALE GENOMIC DNA]</scope>
    <source>
        <strain evidence="2">Desulfoluna butyratoxydans MSL71</strain>
    </source>
</reference>
<dbReference type="PANTHER" id="PTHR22642:SF2">
    <property type="entry name" value="PROTEIN LONG AFTER FAR-RED 3"/>
    <property type="match status" value="1"/>
</dbReference>
<dbReference type="EMBL" id="CAADHO010000003">
    <property type="protein sequence ID" value="VFQ44264.1"/>
    <property type="molecule type" value="Genomic_DNA"/>
</dbReference>
<feature type="domain" description="Amidohydrolase 3" evidence="1">
    <location>
        <begin position="51"/>
        <end position="563"/>
    </location>
</feature>
<dbReference type="InterPro" id="IPR013108">
    <property type="entry name" value="Amidohydro_3"/>
</dbReference>
<dbReference type="RefSeq" id="WP_180139429.1">
    <property type="nucleotide sequence ID" value="NZ_CAADHO010000003.1"/>
</dbReference>
<sequence length="573" mass="61818">MAAELVIKNGHIITVDSDNSIREAVAVSEGRIVAVGANEEMTPYIGPATRILDLHGHTMLPGINDTHMHGPYFGATRPPLALDLTAPAVTSIEEMVDALKAKVAETPAGEWIRGFGWDVGTLKECKNDPSRMPRRSDIDAVSPDNPVVFNDFSGHTLLVNSKALEIAGITAQTPAPPSGEIERDPATGEPTGLFKEPAAIAMVSTHIPLLTREEKRQAVLTAVHELNKNGITSFTDAAIGPGGETMLFGVMSGEFVEIYRELLLEGKLTVRTNVLLLMGDYGALTLDDIKKNFDTFAIPDDTDPLRLQFSGVKMFADGVPLTGTSWMKEPYEAGGYGASVVPGATEEDKRDNLKEMVNYVHSKGFMAGIHATGDRAVDAAAEAFMYACDNNPDVSVRHQLIHGDFMDPETTRALSKYPCGVSMQPAIGAMISDFEPAVVGAERAAKEFPARMVQQSGLVLTFSCDAPVTLPNWRQGVQAAVLRENVVSGRVSGPEECITREEAIRAYTLNGAWQDNMEKEKGSIEVGKLADFCILGEDILTVEARRIGEIPVLATVYNGEIVFDGSKGLFEEK</sequence>
<protein>
    <submittedName>
        <fullName evidence="2">Amidohydrolase 3</fullName>
    </submittedName>
</protein>
<dbReference type="Gene3D" id="3.20.20.140">
    <property type="entry name" value="Metal-dependent hydrolases"/>
    <property type="match status" value="1"/>
</dbReference>
<dbReference type="CDD" id="cd01300">
    <property type="entry name" value="YtcJ_like"/>
    <property type="match status" value="1"/>
</dbReference>